<evidence type="ECO:0000313" key="2">
    <source>
        <dbReference type="EMBL" id="EQD53856.1"/>
    </source>
</evidence>
<evidence type="ECO:0000256" key="1">
    <source>
        <dbReference type="SAM" id="MobiDB-lite"/>
    </source>
</evidence>
<organism evidence="2">
    <name type="scientific">mine drainage metagenome</name>
    <dbReference type="NCBI Taxonomy" id="410659"/>
    <lineage>
        <taxon>unclassified sequences</taxon>
        <taxon>metagenomes</taxon>
        <taxon>ecological metagenomes</taxon>
    </lineage>
</organism>
<accession>T0ZZX5</accession>
<proteinExistence type="predicted"/>
<feature type="compositionally biased region" description="Basic and acidic residues" evidence="1">
    <location>
        <begin position="83"/>
        <end position="95"/>
    </location>
</feature>
<reference evidence="2" key="2">
    <citation type="journal article" date="2014" name="ISME J.">
        <title>Microbial stratification in low pH oxic and suboxic macroscopic growths along an acid mine drainage.</title>
        <authorList>
            <person name="Mendez-Garcia C."/>
            <person name="Mesa V."/>
            <person name="Sprenger R.R."/>
            <person name="Richter M."/>
            <person name="Diez M.S."/>
            <person name="Solano J."/>
            <person name="Bargiela R."/>
            <person name="Golyshina O.V."/>
            <person name="Manteca A."/>
            <person name="Ramos J.L."/>
            <person name="Gallego J.R."/>
            <person name="Llorente I."/>
            <person name="Martins Dos Santos V.A."/>
            <person name="Jensen O.N."/>
            <person name="Pelaez A.I."/>
            <person name="Sanchez J."/>
            <person name="Ferrer M."/>
        </authorList>
    </citation>
    <scope>NUCLEOTIDE SEQUENCE</scope>
</reference>
<dbReference type="AlphaFoldDB" id="T0ZZX5"/>
<comment type="caution">
    <text evidence="2">The sequence shown here is derived from an EMBL/GenBank/DDBJ whole genome shotgun (WGS) entry which is preliminary data.</text>
</comment>
<gene>
    <name evidence="2" type="ORF">B2A_06228</name>
</gene>
<sequence>MNAAVERIVVQTTPQEKQAIIDKARQLNMSVSELMRSGANEYTPADADLVALATAAQASAERSMAVIDDVLASIAASNARIKAMEAKAKAEREPRATTSRSRRTP</sequence>
<dbReference type="EMBL" id="AUZZ01004387">
    <property type="protein sequence ID" value="EQD53856.1"/>
    <property type="molecule type" value="Genomic_DNA"/>
</dbReference>
<feature type="region of interest" description="Disordered" evidence="1">
    <location>
        <begin position="83"/>
        <end position="105"/>
    </location>
</feature>
<reference evidence="2" key="1">
    <citation type="submission" date="2013-08" db="EMBL/GenBank/DDBJ databases">
        <authorList>
            <person name="Mendez C."/>
            <person name="Richter M."/>
            <person name="Ferrer M."/>
            <person name="Sanchez J."/>
        </authorList>
    </citation>
    <scope>NUCLEOTIDE SEQUENCE</scope>
</reference>
<protein>
    <submittedName>
        <fullName evidence="2">Uncharacterized protein</fullName>
    </submittedName>
</protein>
<name>T0ZZX5_9ZZZZ</name>